<dbReference type="KEGG" id="pxv:FXF36_08040"/>
<dbReference type="SUPFAM" id="SSF56801">
    <property type="entry name" value="Acetyl-CoA synthetase-like"/>
    <property type="match status" value="1"/>
</dbReference>
<dbReference type="PANTHER" id="PTHR24096:SF149">
    <property type="entry name" value="AMP-BINDING DOMAIN-CONTAINING PROTEIN-RELATED"/>
    <property type="match status" value="1"/>
</dbReference>
<evidence type="ECO:0000313" key="6">
    <source>
        <dbReference type="Proteomes" id="UP000327030"/>
    </source>
</evidence>
<dbReference type="InterPro" id="IPR020845">
    <property type="entry name" value="AMP-binding_CS"/>
</dbReference>
<dbReference type="AlphaFoldDB" id="A0A5P6VQ38"/>
<evidence type="ECO:0000313" key="5">
    <source>
        <dbReference type="EMBL" id="QFJ54805.1"/>
    </source>
</evidence>
<protein>
    <submittedName>
        <fullName evidence="5">Acyl--CoA ligase</fullName>
    </submittedName>
</protein>
<dbReference type="Gene3D" id="3.40.50.12780">
    <property type="entry name" value="N-terminal domain of ligase-like"/>
    <property type="match status" value="1"/>
</dbReference>
<sequence>MSNNSIINMLFQKVYFLKQIIILGEYTMDSQWTGYPSKDKPWQKYYSDEALHKDYEESSIYLHIFECMKNEGFENEVAISFYGTKLRYFELKKRVDELAEVLSARGIEKEDKVSLCLPILPETVYLFLALNKIGAIANFIDPRINALRIKEFLGTDTKLLFSIDIYNDKIGKVADELAIANCVEISAADSLPLHLKLAYRVKMHNKAHKDFESWNNFVTKSGRKSLTSVNTEPDDVAAIVYTSGTTGVPKGAMLTNRSLTAICFANKHVLPDMVKGDSLLDIMPPFLAYGLACGICAPLAEGMELQLIPKFEPEELGKLVRKNKPNNIVGVPYFFELIAKDKKMKDLSFIKYFIAGGDKMTVSSEQFINEFITKRNIKHPVIKGYGMTELSSGVIICINDECNKTGSVGQPLCRNNIMVWDSNQNRELKYGQEGEIFITGPSVMKGYSNNTKDEEILFKEIDGVRWVDTGDLGYVDEDGNVFISSRKKRMIVRPDGHNVFPVAIEEVVSEHPDVEAVHVIGVANQEGDNGKIPTACIVFKPSCKNSSKAIEEIKELSLEKLPPRDVALKYVVIDKVPMSSVGKVDYRKLEEIVDNRGGIDYRSGEMINT</sequence>
<dbReference type="InterPro" id="IPR042099">
    <property type="entry name" value="ANL_N_sf"/>
</dbReference>
<dbReference type="Pfam" id="PF13193">
    <property type="entry name" value="AMP-binding_C"/>
    <property type="match status" value="1"/>
</dbReference>
<dbReference type="Gene3D" id="3.30.300.30">
    <property type="match status" value="1"/>
</dbReference>
<dbReference type="InterPro" id="IPR025110">
    <property type="entry name" value="AMP-bd_C"/>
</dbReference>
<feature type="domain" description="AMP-dependent synthetase/ligase" evidence="3">
    <location>
        <begin position="71"/>
        <end position="447"/>
    </location>
</feature>
<dbReference type="EMBL" id="CP043028">
    <property type="protein sequence ID" value="QFJ54805.1"/>
    <property type="molecule type" value="Genomic_DNA"/>
</dbReference>
<name>A0A5P6VQ38_PSEXY</name>
<dbReference type="InterPro" id="IPR045851">
    <property type="entry name" value="AMP-bd_C_sf"/>
</dbReference>
<evidence type="ECO:0000259" key="4">
    <source>
        <dbReference type="Pfam" id="PF13193"/>
    </source>
</evidence>
<dbReference type="Pfam" id="PF00501">
    <property type="entry name" value="AMP-binding"/>
    <property type="match status" value="1"/>
</dbReference>
<gene>
    <name evidence="5" type="ORF">FXF36_08040</name>
</gene>
<dbReference type="Proteomes" id="UP000327030">
    <property type="component" value="Chromosome 1"/>
</dbReference>
<feature type="domain" description="AMP-binding enzyme C-terminal" evidence="4">
    <location>
        <begin position="504"/>
        <end position="583"/>
    </location>
</feature>
<organism evidence="5 6">
    <name type="scientific">Pseudobutyrivibrio xylanivorans</name>
    <dbReference type="NCBI Taxonomy" id="185007"/>
    <lineage>
        <taxon>Bacteria</taxon>
        <taxon>Bacillati</taxon>
        <taxon>Bacillota</taxon>
        <taxon>Clostridia</taxon>
        <taxon>Lachnospirales</taxon>
        <taxon>Lachnospiraceae</taxon>
        <taxon>Pseudobutyrivibrio</taxon>
    </lineage>
</organism>
<dbReference type="PANTHER" id="PTHR24096">
    <property type="entry name" value="LONG-CHAIN-FATTY-ACID--COA LIGASE"/>
    <property type="match status" value="1"/>
</dbReference>
<dbReference type="GO" id="GO:0016405">
    <property type="term" value="F:CoA-ligase activity"/>
    <property type="evidence" value="ECO:0007669"/>
    <property type="project" value="TreeGrafter"/>
</dbReference>
<evidence type="ECO:0000259" key="3">
    <source>
        <dbReference type="Pfam" id="PF00501"/>
    </source>
</evidence>
<dbReference type="PROSITE" id="PS00455">
    <property type="entry name" value="AMP_BINDING"/>
    <property type="match status" value="1"/>
</dbReference>
<evidence type="ECO:0000256" key="2">
    <source>
        <dbReference type="ARBA" id="ARBA00022598"/>
    </source>
</evidence>
<proteinExistence type="inferred from homology"/>
<evidence type="ECO:0000256" key="1">
    <source>
        <dbReference type="ARBA" id="ARBA00006432"/>
    </source>
</evidence>
<accession>A0A5P6VQ38</accession>
<keyword evidence="2 5" id="KW-0436">Ligase</keyword>
<dbReference type="InterPro" id="IPR000873">
    <property type="entry name" value="AMP-dep_synth/lig_dom"/>
</dbReference>
<reference evidence="6" key="1">
    <citation type="submission" date="2019-08" db="EMBL/GenBank/DDBJ databases">
        <title>Complete Genome Sequence of the Polysaccharide-Degrading Rumen Bacterium Pseudobutyrivibrio xylanivorans MA3014.</title>
        <authorList>
            <person name="Palevich N."/>
            <person name="Maclean P.H."/>
            <person name="Kelly W.J."/>
            <person name="Leahy S.C."/>
            <person name="Rakonjac J."/>
            <person name="Attwood G.T."/>
        </authorList>
    </citation>
    <scope>NUCLEOTIDE SEQUENCE [LARGE SCALE GENOMIC DNA]</scope>
    <source>
        <strain evidence="6">MA3014</strain>
    </source>
</reference>
<comment type="similarity">
    <text evidence="1">Belongs to the ATP-dependent AMP-binding enzyme family.</text>
</comment>